<dbReference type="GO" id="GO:0043093">
    <property type="term" value="P:FtsZ-dependent cytokinesis"/>
    <property type="evidence" value="ECO:0007669"/>
    <property type="project" value="TreeGrafter"/>
</dbReference>
<sequence>MQEDGKNRLSVEIYGQQYRLSGKASSSHMRMVARYVDDKMKEIAQGNFRLDTAKIAVLSSVNIADEYFRLRQEYEELLRLLQEDASKMPSNDKHTT</sequence>
<dbReference type="HOGENOM" id="CLU_116623_4_0_9"/>
<proteinExistence type="predicted"/>
<evidence type="ECO:0000256" key="5">
    <source>
        <dbReference type="ARBA" id="ARBA00023210"/>
    </source>
</evidence>
<keyword evidence="6" id="KW-0131">Cell cycle</keyword>
<comment type="subunit">
    <text evidence="8">Homodimer. Interacts with FtsZ.</text>
</comment>
<name>A0A075R202_BRELA</name>
<dbReference type="eggNOG" id="COG3027">
    <property type="taxonomic scope" value="Bacteria"/>
</dbReference>
<reference evidence="10 11" key="1">
    <citation type="journal article" date="2011" name="J. Bacteriol.">
        <title>Genome sequence of Brevibacillus laterosporus LMG 15441, a pathogen of invertebrates.</title>
        <authorList>
            <person name="Djukic M."/>
            <person name="Poehlein A."/>
            <person name="Thurmer A."/>
            <person name="Daniel R."/>
        </authorList>
    </citation>
    <scope>NUCLEOTIDE SEQUENCE [LARGE SCALE GENOMIC DNA]</scope>
    <source>
        <strain evidence="10 11">LMG 15441</strain>
    </source>
</reference>
<organism evidence="10 11">
    <name type="scientific">Brevibacillus laterosporus LMG 15441</name>
    <dbReference type="NCBI Taxonomy" id="1042163"/>
    <lineage>
        <taxon>Bacteria</taxon>
        <taxon>Bacillati</taxon>
        <taxon>Bacillota</taxon>
        <taxon>Bacilli</taxon>
        <taxon>Bacillales</taxon>
        <taxon>Paenibacillaceae</taxon>
        <taxon>Brevibacillus</taxon>
    </lineage>
</organism>
<comment type="subcellular location">
    <subcellularLocation>
        <location evidence="1">Cytoplasm</location>
    </subcellularLocation>
</comment>
<evidence type="ECO:0000313" key="10">
    <source>
        <dbReference type="EMBL" id="AIG25451.1"/>
    </source>
</evidence>
<keyword evidence="4" id="KW-0132">Cell division</keyword>
<dbReference type="Pfam" id="PF05164">
    <property type="entry name" value="ZapA"/>
    <property type="match status" value="1"/>
</dbReference>
<dbReference type="GO" id="GO:0000917">
    <property type="term" value="P:division septum assembly"/>
    <property type="evidence" value="ECO:0007669"/>
    <property type="project" value="UniProtKB-KW"/>
</dbReference>
<dbReference type="GO" id="GO:0032153">
    <property type="term" value="C:cell division site"/>
    <property type="evidence" value="ECO:0007669"/>
    <property type="project" value="TreeGrafter"/>
</dbReference>
<keyword evidence="11" id="KW-1185">Reference proteome</keyword>
<dbReference type="PANTHER" id="PTHR34981:SF1">
    <property type="entry name" value="CELL DIVISION PROTEIN ZAPA"/>
    <property type="match status" value="1"/>
</dbReference>
<dbReference type="GO" id="GO:0000921">
    <property type="term" value="P:septin ring assembly"/>
    <property type="evidence" value="ECO:0007669"/>
    <property type="project" value="TreeGrafter"/>
</dbReference>
<evidence type="ECO:0000256" key="2">
    <source>
        <dbReference type="ARBA" id="ARBA00015195"/>
    </source>
</evidence>
<evidence type="ECO:0000256" key="6">
    <source>
        <dbReference type="ARBA" id="ARBA00023306"/>
    </source>
</evidence>
<dbReference type="NCBIfam" id="NF010724">
    <property type="entry name" value="PRK14126.1"/>
    <property type="match status" value="1"/>
</dbReference>
<dbReference type="AlphaFoldDB" id="A0A075R202"/>
<evidence type="ECO:0000256" key="9">
    <source>
        <dbReference type="ARBA" id="ARBA00033158"/>
    </source>
</evidence>
<dbReference type="SUPFAM" id="SSF102829">
    <property type="entry name" value="Cell division protein ZapA-like"/>
    <property type="match status" value="1"/>
</dbReference>
<dbReference type="PANTHER" id="PTHR34981">
    <property type="entry name" value="CELL DIVISION PROTEIN ZAPA"/>
    <property type="match status" value="1"/>
</dbReference>
<gene>
    <name evidence="10" type="primary">zapA</name>
    <name evidence="10" type="ORF">BRLA_c011110</name>
</gene>
<evidence type="ECO:0000256" key="3">
    <source>
        <dbReference type="ARBA" id="ARBA00022490"/>
    </source>
</evidence>
<dbReference type="InterPro" id="IPR007838">
    <property type="entry name" value="Cell_div_ZapA-like"/>
</dbReference>
<comment type="function">
    <text evidence="7">Activator of cell division through the inhibition of FtsZ GTPase activity, therefore promoting FtsZ assembly into bundles of protofilaments necessary for the formation of the division Z ring. It is recruited early at mid-cell but it is not essential for cell division.</text>
</comment>
<dbReference type="KEGG" id="blr:BRLA_c011110"/>
<dbReference type="GO" id="GO:0030428">
    <property type="term" value="C:cell septum"/>
    <property type="evidence" value="ECO:0007669"/>
    <property type="project" value="TreeGrafter"/>
</dbReference>
<evidence type="ECO:0000256" key="1">
    <source>
        <dbReference type="ARBA" id="ARBA00004496"/>
    </source>
</evidence>
<dbReference type="InterPro" id="IPR053712">
    <property type="entry name" value="Bac_CellDiv_Activator"/>
</dbReference>
<dbReference type="RefSeq" id="WP_003335012.1">
    <property type="nucleotide sequence ID" value="NZ_CP007806.1"/>
</dbReference>
<keyword evidence="5" id="KW-0717">Septation</keyword>
<dbReference type="Proteomes" id="UP000005850">
    <property type="component" value="Chromosome"/>
</dbReference>
<keyword evidence="3" id="KW-0963">Cytoplasm</keyword>
<dbReference type="EMBL" id="CP007806">
    <property type="protein sequence ID" value="AIG25451.1"/>
    <property type="molecule type" value="Genomic_DNA"/>
</dbReference>
<evidence type="ECO:0000313" key="11">
    <source>
        <dbReference type="Proteomes" id="UP000005850"/>
    </source>
</evidence>
<dbReference type="STRING" id="1042163.BRLA_c011110"/>
<dbReference type="GeneID" id="61079798"/>
<dbReference type="Gene3D" id="6.10.250.790">
    <property type="match status" value="1"/>
</dbReference>
<evidence type="ECO:0000256" key="8">
    <source>
        <dbReference type="ARBA" id="ARBA00026068"/>
    </source>
</evidence>
<dbReference type="GO" id="GO:0005829">
    <property type="term" value="C:cytosol"/>
    <property type="evidence" value="ECO:0007669"/>
    <property type="project" value="TreeGrafter"/>
</dbReference>
<dbReference type="InterPro" id="IPR036192">
    <property type="entry name" value="Cell_div_ZapA-like_sf"/>
</dbReference>
<protein>
    <recommendedName>
        <fullName evidence="2">Cell division protein ZapA</fullName>
    </recommendedName>
    <alternativeName>
        <fullName evidence="9">Z ring-associated protein ZapA</fullName>
    </alternativeName>
</protein>
<evidence type="ECO:0000256" key="4">
    <source>
        <dbReference type="ARBA" id="ARBA00022618"/>
    </source>
</evidence>
<evidence type="ECO:0000256" key="7">
    <source>
        <dbReference type="ARBA" id="ARBA00024910"/>
    </source>
</evidence>
<accession>A0A075R202</accession>